<dbReference type="AlphaFoldDB" id="A0A7J7NIU6"/>
<dbReference type="Proteomes" id="UP000541444">
    <property type="component" value="Unassembled WGS sequence"/>
</dbReference>
<protein>
    <submittedName>
        <fullName evidence="1">Uncharacterized protein</fullName>
    </submittedName>
</protein>
<organism evidence="1 2">
    <name type="scientific">Kingdonia uniflora</name>
    <dbReference type="NCBI Taxonomy" id="39325"/>
    <lineage>
        <taxon>Eukaryota</taxon>
        <taxon>Viridiplantae</taxon>
        <taxon>Streptophyta</taxon>
        <taxon>Embryophyta</taxon>
        <taxon>Tracheophyta</taxon>
        <taxon>Spermatophyta</taxon>
        <taxon>Magnoliopsida</taxon>
        <taxon>Ranunculales</taxon>
        <taxon>Circaeasteraceae</taxon>
        <taxon>Kingdonia</taxon>
    </lineage>
</organism>
<name>A0A7J7NIU6_9MAGN</name>
<comment type="caution">
    <text evidence="1">The sequence shown here is derived from an EMBL/GenBank/DDBJ whole genome shotgun (WGS) entry which is preliminary data.</text>
</comment>
<proteinExistence type="predicted"/>
<evidence type="ECO:0000313" key="1">
    <source>
        <dbReference type="EMBL" id="KAF6167013.1"/>
    </source>
</evidence>
<evidence type="ECO:0000313" key="2">
    <source>
        <dbReference type="Proteomes" id="UP000541444"/>
    </source>
</evidence>
<keyword evidence="2" id="KW-1185">Reference proteome</keyword>
<dbReference type="EMBL" id="JACGCM010000766">
    <property type="protein sequence ID" value="KAF6167013.1"/>
    <property type="molecule type" value="Genomic_DNA"/>
</dbReference>
<accession>A0A7J7NIU6</accession>
<gene>
    <name evidence="1" type="ORF">GIB67_041268</name>
</gene>
<reference evidence="1 2" key="1">
    <citation type="journal article" date="2020" name="IScience">
        <title>Genome Sequencing of the Endangered Kingdonia uniflora (Circaeasteraceae, Ranunculales) Reveals Potential Mechanisms of Evolutionary Specialization.</title>
        <authorList>
            <person name="Sun Y."/>
            <person name="Deng T."/>
            <person name="Zhang A."/>
            <person name="Moore M.J."/>
            <person name="Landis J.B."/>
            <person name="Lin N."/>
            <person name="Zhang H."/>
            <person name="Zhang X."/>
            <person name="Huang J."/>
            <person name="Zhang X."/>
            <person name="Sun H."/>
            <person name="Wang H."/>
        </authorList>
    </citation>
    <scope>NUCLEOTIDE SEQUENCE [LARGE SCALE GENOMIC DNA]</scope>
    <source>
        <strain evidence="1">TB1705</strain>
        <tissue evidence="1">Leaf</tissue>
    </source>
</reference>
<sequence length="57" mass="6856">MKNDDKTDKTNDKLKPYHDVFLILPVLKHHQFPSTHMYFSSGESPHFENFHMLRINK</sequence>